<dbReference type="GO" id="GO:0000781">
    <property type="term" value="C:chromosome, telomeric region"/>
    <property type="evidence" value="ECO:0007669"/>
    <property type="project" value="UniProtKB-SubCell"/>
</dbReference>
<dbReference type="GO" id="GO:0005737">
    <property type="term" value="C:cytoplasm"/>
    <property type="evidence" value="ECO:0007669"/>
    <property type="project" value="TreeGrafter"/>
</dbReference>
<evidence type="ECO:0000256" key="11">
    <source>
        <dbReference type="ARBA" id="ARBA00048679"/>
    </source>
</evidence>
<evidence type="ECO:0000256" key="8">
    <source>
        <dbReference type="ARBA" id="ARBA00030980"/>
    </source>
</evidence>
<dbReference type="InterPro" id="IPR008266">
    <property type="entry name" value="Tyr_kinase_AS"/>
</dbReference>
<dbReference type="SMART" id="SM00220">
    <property type="entry name" value="S_TKc"/>
    <property type="match status" value="1"/>
</dbReference>
<dbReference type="PROSITE" id="PS50011">
    <property type="entry name" value="PROTEIN_KINASE_DOM"/>
    <property type="match status" value="1"/>
</dbReference>
<dbReference type="Pfam" id="PF00069">
    <property type="entry name" value="Pkinase"/>
    <property type="match status" value="1"/>
</dbReference>
<comment type="subunit">
    <text evidence="3">Component of the EKC/KEOPS complex composed of at least BUD32, CGI121, GON7, KAE1 and PCC1; the whole complex dimerizes.</text>
</comment>
<evidence type="ECO:0000256" key="3">
    <source>
        <dbReference type="ARBA" id="ARBA00011534"/>
    </source>
</evidence>
<dbReference type="AlphaFoldDB" id="A0A5M9MDD5"/>
<dbReference type="GO" id="GO:0004674">
    <property type="term" value="F:protein serine/threonine kinase activity"/>
    <property type="evidence" value="ECO:0007669"/>
    <property type="project" value="UniProtKB-EC"/>
</dbReference>
<evidence type="ECO:0000259" key="12">
    <source>
        <dbReference type="PROSITE" id="PS50011"/>
    </source>
</evidence>
<gene>
    <name evidence="13" type="ORF">ATNIH1004_009169</name>
</gene>
<comment type="caution">
    <text evidence="13">The sequence shown here is derived from an EMBL/GenBank/DDBJ whole genome shotgun (WGS) entry which is preliminary data.</text>
</comment>
<dbReference type="PROSITE" id="PS00109">
    <property type="entry name" value="PROTEIN_KINASE_TYR"/>
    <property type="match status" value="1"/>
</dbReference>
<evidence type="ECO:0000256" key="1">
    <source>
        <dbReference type="ARBA" id="ARBA00003747"/>
    </source>
</evidence>
<evidence type="ECO:0000313" key="14">
    <source>
        <dbReference type="Proteomes" id="UP000324241"/>
    </source>
</evidence>
<evidence type="ECO:0000256" key="6">
    <source>
        <dbReference type="ARBA" id="ARBA00019973"/>
    </source>
</evidence>
<evidence type="ECO:0000256" key="2">
    <source>
        <dbReference type="ARBA" id="ARBA00004574"/>
    </source>
</evidence>
<dbReference type="InterPro" id="IPR000719">
    <property type="entry name" value="Prot_kinase_dom"/>
</dbReference>
<dbReference type="Gene3D" id="1.10.510.10">
    <property type="entry name" value="Transferase(Phosphotransferase) domain 1"/>
    <property type="match status" value="1"/>
</dbReference>
<dbReference type="VEuPathDB" id="FungiDB:EYZ11_012328"/>
<keyword evidence="7" id="KW-0779">Telomere</keyword>
<name>A0A5M9MDD5_9EURO</name>
<dbReference type="Proteomes" id="UP000324241">
    <property type="component" value="Unassembled WGS sequence"/>
</dbReference>
<evidence type="ECO:0000256" key="10">
    <source>
        <dbReference type="ARBA" id="ARBA00047899"/>
    </source>
</evidence>
<evidence type="ECO:0000256" key="5">
    <source>
        <dbReference type="ARBA" id="ARBA00013948"/>
    </source>
</evidence>
<dbReference type="GeneID" id="54331871"/>
<feature type="domain" description="Protein kinase" evidence="12">
    <location>
        <begin position="29"/>
        <end position="246"/>
    </location>
</feature>
<dbReference type="GO" id="GO:0043408">
    <property type="term" value="P:regulation of MAPK cascade"/>
    <property type="evidence" value="ECO:0007669"/>
    <property type="project" value="TreeGrafter"/>
</dbReference>
<dbReference type="OrthoDB" id="3254104at2759"/>
<comment type="catalytic activity">
    <reaction evidence="11">
        <text>L-seryl-[protein] + ATP = O-phospho-L-seryl-[protein] + ADP + H(+)</text>
        <dbReference type="Rhea" id="RHEA:17989"/>
        <dbReference type="Rhea" id="RHEA-COMP:9863"/>
        <dbReference type="Rhea" id="RHEA-COMP:11604"/>
        <dbReference type="ChEBI" id="CHEBI:15378"/>
        <dbReference type="ChEBI" id="CHEBI:29999"/>
        <dbReference type="ChEBI" id="CHEBI:30616"/>
        <dbReference type="ChEBI" id="CHEBI:83421"/>
        <dbReference type="ChEBI" id="CHEBI:456216"/>
        <dbReference type="EC" id="2.7.11.1"/>
    </reaction>
</comment>
<evidence type="ECO:0000313" key="13">
    <source>
        <dbReference type="EMBL" id="KAA8644958.1"/>
    </source>
</evidence>
<dbReference type="GO" id="GO:0035556">
    <property type="term" value="P:intracellular signal transduction"/>
    <property type="evidence" value="ECO:0007669"/>
    <property type="project" value="TreeGrafter"/>
</dbReference>
<dbReference type="InterPro" id="IPR050285">
    <property type="entry name" value="STE20_Ser/Thr_kinase"/>
</dbReference>
<accession>A0A5M9MDD5</accession>
<sequence length="246" mass="27285">MDTSKSLASPIELPHRSTPPGFLTGETIDTVQKGSGFVQYGHPYAALDRFFVGLKPQWSGINAIEFTENSPVTYVKKFRKAEANVRVNYLKATSHRNLVNLREVFVTDDSIFFVYERWGISLKEICQLWPVFQLGEVEVATLCNEILNGLKYIHDELGVSHGDLREENIFIMENGDVRIGNIGESMVRVPKPQGKDKDLQAVCNIVQCLLGLDKAESAGGTMRLLAGDFAGAPCSATIDELLQVCF</sequence>
<proteinExistence type="predicted"/>
<dbReference type="PANTHER" id="PTHR48015:SF35">
    <property type="entry name" value="SERINE_THREONINE-PROTEIN KINASE PAK"/>
    <property type="match status" value="1"/>
</dbReference>
<dbReference type="PANTHER" id="PTHR48015">
    <property type="entry name" value="SERINE/THREONINE-PROTEIN KINASE TAO"/>
    <property type="match status" value="1"/>
</dbReference>
<comment type="subcellular location">
    <subcellularLocation>
        <location evidence="2">Chromosome</location>
        <location evidence="2">Telomere</location>
    </subcellularLocation>
</comment>
<keyword evidence="7" id="KW-0158">Chromosome</keyword>
<dbReference type="SUPFAM" id="SSF56112">
    <property type="entry name" value="Protein kinase-like (PK-like)"/>
    <property type="match status" value="1"/>
</dbReference>
<protein>
    <recommendedName>
        <fullName evidence="6">EKC/KEOPS complex subunit BUD32</fullName>
        <ecNumber evidence="4">2.7.11.1</ecNumber>
    </recommendedName>
    <alternativeName>
        <fullName evidence="8 9">Atypical Serine/threonine protein kinase BUD32</fullName>
    </alternativeName>
    <alternativeName>
        <fullName evidence="5">EKC/KEOPS complex subunit bud32</fullName>
    </alternativeName>
</protein>
<evidence type="ECO:0000256" key="9">
    <source>
        <dbReference type="ARBA" id="ARBA00033194"/>
    </source>
</evidence>
<dbReference type="EC" id="2.7.11.1" evidence="4"/>
<dbReference type="RefSeq" id="XP_033424319.1">
    <property type="nucleotide sequence ID" value="XM_033573767.1"/>
</dbReference>
<comment type="function">
    <text evidence="1">Component of the EKC/KEOPS complex that is required for the formation of a threonylcarbamoyl group on adenosine at position 37 (t(6)A37) in tRNAs that read codons beginning with adenine. The complex is probably involved in the transfer of the threonylcarbamoyl moiety of threonylcarbamoyl-AMP (TC-AMP) to the N6 group of A37. BUD32 has ATPase activity in the context of the EKC/KEOPS complex and likely plays a supporting role to the catalytic subunit KAE1. The EKC/KEOPS complex also promotes both telomere uncapping and telomere elongation. The complex is required for efficient recruitment of transcriptional coactivators.</text>
</comment>
<evidence type="ECO:0000256" key="4">
    <source>
        <dbReference type="ARBA" id="ARBA00012513"/>
    </source>
</evidence>
<dbReference type="GO" id="GO:0005524">
    <property type="term" value="F:ATP binding"/>
    <property type="evidence" value="ECO:0007669"/>
    <property type="project" value="InterPro"/>
</dbReference>
<dbReference type="InterPro" id="IPR011009">
    <property type="entry name" value="Kinase-like_dom_sf"/>
</dbReference>
<dbReference type="EMBL" id="QUQM01000006">
    <property type="protein sequence ID" value="KAA8644958.1"/>
    <property type="molecule type" value="Genomic_DNA"/>
</dbReference>
<evidence type="ECO:0000256" key="7">
    <source>
        <dbReference type="ARBA" id="ARBA00022895"/>
    </source>
</evidence>
<comment type="catalytic activity">
    <reaction evidence="10">
        <text>L-threonyl-[protein] + ATP = O-phospho-L-threonyl-[protein] + ADP + H(+)</text>
        <dbReference type="Rhea" id="RHEA:46608"/>
        <dbReference type="Rhea" id="RHEA-COMP:11060"/>
        <dbReference type="Rhea" id="RHEA-COMP:11605"/>
        <dbReference type="ChEBI" id="CHEBI:15378"/>
        <dbReference type="ChEBI" id="CHEBI:30013"/>
        <dbReference type="ChEBI" id="CHEBI:30616"/>
        <dbReference type="ChEBI" id="CHEBI:61977"/>
        <dbReference type="ChEBI" id="CHEBI:456216"/>
        <dbReference type="EC" id="2.7.11.1"/>
    </reaction>
</comment>
<organism evidence="13 14">
    <name type="scientific">Aspergillus tanneri</name>
    <dbReference type="NCBI Taxonomy" id="1220188"/>
    <lineage>
        <taxon>Eukaryota</taxon>
        <taxon>Fungi</taxon>
        <taxon>Dikarya</taxon>
        <taxon>Ascomycota</taxon>
        <taxon>Pezizomycotina</taxon>
        <taxon>Eurotiomycetes</taxon>
        <taxon>Eurotiomycetidae</taxon>
        <taxon>Eurotiales</taxon>
        <taxon>Aspergillaceae</taxon>
        <taxon>Aspergillus</taxon>
        <taxon>Aspergillus subgen. Circumdati</taxon>
    </lineage>
</organism>
<reference evidence="13 14" key="1">
    <citation type="submission" date="2019-08" db="EMBL/GenBank/DDBJ databases">
        <title>The genome sequence of a newly discovered highly antifungal drug resistant Aspergillus species, Aspergillus tanneri NIH 1004.</title>
        <authorList>
            <person name="Mounaud S."/>
            <person name="Singh I."/>
            <person name="Joardar V."/>
            <person name="Pakala S."/>
            <person name="Pakala S."/>
            <person name="Venepally P."/>
            <person name="Chung J.K."/>
            <person name="Losada L."/>
            <person name="Nierman W.C."/>
        </authorList>
    </citation>
    <scope>NUCLEOTIDE SEQUENCE [LARGE SCALE GENOMIC DNA]</scope>
    <source>
        <strain evidence="13 14">NIH1004</strain>
    </source>
</reference>